<dbReference type="PROSITE" id="PS01047">
    <property type="entry name" value="HMA_1"/>
    <property type="match status" value="1"/>
</dbReference>
<protein>
    <submittedName>
        <fullName evidence="3">Heavy-metal-associated domain-containing protein</fullName>
    </submittedName>
</protein>
<evidence type="ECO:0000259" key="2">
    <source>
        <dbReference type="PROSITE" id="PS50846"/>
    </source>
</evidence>
<dbReference type="Proteomes" id="UP001597327">
    <property type="component" value="Unassembled WGS sequence"/>
</dbReference>
<dbReference type="SUPFAM" id="SSF55008">
    <property type="entry name" value="HMA, heavy metal-associated domain"/>
    <property type="match status" value="1"/>
</dbReference>
<feature type="domain" description="HMA" evidence="2">
    <location>
        <begin position="1"/>
        <end position="62"/>
    </location>
</feature>
<dbReference type="InterPro" id="IPR006121">
    <property type="entry name" value="HMA_dom"/>
</dbReference>
<gene>
    <name evidence="3" type="ORF">ACFSC7_14960</name>
</gene>
<dbReference type="RefSeq" id="WP_149894311.1">
    <property type="nucleotide sequence ID" value="NZ_JBHUFA010000011.1"/>
</dbReference>
<name>A0ABW4K1D3_9HYPH</name>
<proteinExistence type="predicted"/>
<dbReference type="EMBL" id="JBHUFA010000011">
    <property type="protein sequence ID" value="MFD1696816.1"/>
    <property type="molecule type" value="Genomic_DNA"/>
</dbReference>
<sequence length="65" mass="6785">MKFNVPDMSCGHCVAAIEKAVAAADPQARVTIDLGHHTVEIASALPQENLIRTLADAGYPATPVS</sequence>
<reference evidence="4" key="1">
    <citation type="journal article" date="2019" name="Int. J. Syst. Evol. Microbiol.">
        <title>The Global Catalogue of Microorganisms (GCM) 10K type strain sequencing project: providing services to taxonomists for standard genome sequencing and annotation.</title>
        <authorList>
            <consortium name="The Broad Institute Genomics Platform"/>
            <consortium name="The Broad Institute Genome Sequencing Center for Infectious Disease"/>
            <person name="Wu L."/>
            <person name="Ma J."/>
        </authorList>
    </citation>
    <scope>NUCLEOTIDE SEQUENCE [LARGE SCALE GENOMIC DNA]</scope>
    <source>
        <strain evidence="4">JCM 3369</strain>
    </source>
</reference>
<comment type="caution">
    <text evidence="3">The sequence shown here is derived from an EMBL/GenBank/DDBJ whole genome shotgun (WGS) entry which is preliminary data.</text>
</comment>
<dbReference type="Gene3D" id="3.30.70.100">
    <property type="match status" value="1"/>
</dbReference>
<keyword evidence="1" id="KW-0479">Metal-binding</keyword>
<dbReference type="PROSITE" id="PS50846">
    <property type="entry name" value="HMA_2"/>
    <property type="match status" value="1"/>
</dbReference>
<dbReference type="InterPro" id="IPR017969">
    <property type="entry name" value="Heavy-metal-associated_CS"/>
</dbReference>
<organism evidence="3 4">
    <name type="scientific">Roseibium aestuarii</name>
    <dbReference type="NCBI Taxonomy" id="2600299"/>
    <lineage>
        <taxon>Bacteria</taxon>
        <taxon>Pseudomonadati</taxon>
        <taxon>Pseudomonadota</taxon>
        <taxon>Alphaproteobacteria</taxon>
        <taxon>Hyphomicrobiales</taxon>
        <taxon>Stappiaceae</taxon>
        <taxon>Roseibium</taxon>
    </lineage>
</organism>
<dbReference type="InterPro" id="IPR036163">
    <property type="entry name" value="HMA_dom_sf"/>
</dbReference>
<evidence type="ECO:0000313" key="3">
    <source>
        <dbReference type="EMBL" id="MFD1696816.1"/>
    </source>
</evidence>
<accession>A0ABW4K1D3</accession>
<evidence type="ECO:0000256" key="1">
    <source>
        <dbReference type="ARBA" id="ARBA00022723"/>
    </source>
</evidence>
<keyword evidence="4" id="KW-1185">Reference proteome</keyword>
<evidence type="ECO:0000313" key="4">
    <source>
        <dbReference type="Proteomes" id="UP001597327"/>
    </source>
</evidence>
<dbReference type="Pfam" id="PF00403">
    <property type="entry name" value="HMA"/>
    <property type="match status" value="1"/>
</dbReference>